<keyword evidence="2" id="KW-1185">Reference proteome</keyword>
<dbReference type="InterPro" id="IPR013783">
    <property type="entry name" value="Ig-like_fold"/>
</dbReference>
<reference evidence="1" key="1">
    <citation type="submission" date="2023-05" db="EMBL/GenBank/DDBJ databases">
        <authorList>
            <person name="Zhang X."/>
        </authorList>
    </citation>
    <scope>NUCLEOTIDE SEQUENCE</scope>
    <source>
        <strain evidence="1">BD1B2-1</strain>
    </source>
</reference>
<name>A0AAE3UFQ4_9BACT</name>
<dbReference type="Proteomes" id="UP001232063">
    <property type="component" value="Unassembled WGS sequence"/>
</dbReference>
<dbReference type="NCBIfam" id="TIGR04183">
    <property type="entry name" value="Por_Secre_tail"/>
    <property type="match status" value="1"/>
</dbReference>
<dbReference type="EMBL" id="JASJOU010000002">
    <property type="protein sequence ID" value="MDJ1500823.1"/>
    <property type="molecule type" value="Genomic_DNA"/>
</dbReference>
<evidence type="ECO:0000313" key="1">
    <source>
        <dbReference type="EMBL" id="MDJ1500823.1"/>
    </source>
</evidence>
<comment type="caution">
    <text evidence="1">The sequence shown here is derived from an EMBL/GenBank/DDBJ whole genome shotgun (WGS) entry which is preliminary data.</text>
</comment>
<protein>
    <submittedName>
        <fullName evidence="1">T9SS type A sorting domain-containing protein</fullName>
    </submittedName>
</protein>
<dbReference type="Gene3D" id="2.60.40.10">
    <property type="entry name" value="Immunoglobulins"/>
    <property type="match status" value="1"/>
</dbReference>
<dbReference type="AlphaFoldDB" id="A0AAE3UFQ4"/>
<accession>A0AAE3UFQ4</accession>
<evidence type="ECO:0000313" key="2">
    <source>
        <dbReference type="Proteomes" id="UP001232063"/>
    </source>
</evidence>
<organism evidence="1 2">
    <name type="scientific">Xanthocytophaga agilis</name>
    <dbReference type="NCBI Taxonomy" id="3048010"/>
    <lineage>
        <taxon>Bacteria</taxon>
        <taxon>Pseudomonadati</taxon>
        <taxon>Bacteroidota</taxon>
        <taxon>Cytophagia</taxon>
        <taxon>Cytophagales</taxon>
        <taxon>Rhodocytophagaceae</taxon>
        <taxon>Xanthocytophaga</taxon>
    </lineage>
</organism>
<proteinExistence type="predicted"/>
<dbReference type="RefSeq" id="WP_314510354.1">
    <property type="nucleotide sequence ID" value="NZ_JASJOU010000002.1"/>
</dbReference>
<sequence length="355" mass="39018">MMKNILAYLLVLLGINISFGQTSYPTSSNVTESITCIACSVTSANQALNNNPTDYATVHVGISVISVINLDLIFSPSQPGGTTIALIVEDPTATLDLLSGVTYTLRNGGSTVSNSGWGMMPYNGSSTKKVLYTTASSAFNTLRISLFGILSVDKTLRVYSVASASGYIPLPVNFMQFTGIAYNHRVQLTWSTASEKNNQYFDIMRSSDDNSWQIIGTVNGGGNSQSPLYYEYTDENPLNGKNYYKLKQVDYNEKYSFSKMISVTVTSEQKSTISLSPNPASKQSTIRLQLPDTKSQYENVTVYFSDLQGRSLSEQIIPLNGNVGQFTIHPEWEPGIYILRIETSGSIEQKRIVIH</sequence>
<dbReference type="InterPro" id="IPR026444">
    <property type="entry name" value="Secre_tail"/>
</dbReference>
<gene>
    <name evidence="1" type="ORF">QNI22_09200</name>
</gene>